<organism evidence="11 12">
    <name type="scientific">Sedimentitalea xiamensis</name>
    <dbReference type="NCBI Taxonomy" id="3050037"/>
    <lineage>
        <taxon>Bacteria</taxon>
        <taxon>Pseudomonadati</taxon>
        <taxon>Pseudomonadota</taxon>
        <taxon>Alphaproteobacteria</taxon>
        <taxon>Rhodobacterales</taxon>
        <taxon>Paracoccaceae</taxon>
        <taxon>Sedimentitalea</taxon>
    </lineage>
</organism>
<dbReference type="InterPro" id="IPR018047">
    <property type="entry name" value="Ammonium_transpt_CS"/>
</dbReference>
<keyword evidence="12" id="KW-1185">Reference proteome</keyword>
<keyword evidence="7 8" id="KW-0924">Ammonia transport</keyword>
<dbReference type="InterPro" id="IPR029020">
    <property type="entry name" value="Ammonium/urea_transptr"/>
</dbReference>
<feature type="transmembrane region" description="Helical" evidence="8">
    <location>
        <begin position="161"/>
        <end position="178"/>
    </location>
</feature>
<evidence type="ECO:0000256" key="5">
    <source>
        <dbReference type="ARBA" id="ARBA00022989"/>
    </source>
</evidence>
<comment type="similarity">
    <text evidence="2 8">Belongs to the ammonia transporter channel (TC 1.A.11.2) family.</text>
</comment>
<sequence length="441" mass="46625">MKLLKTLPLAAALVALPTLGLAQEADTTPTNADIGFILNTFMFLVMGVLVFWMAAGFAMLEAGLVRSKNVTMQLTKNMALFSLASLFYYLLGYNLMYPGDGWTITNILGAFSITGLEPVGLTGAEPDLTYASVGSDFFFQLMFCAATASIVSGALAERIKLWPFLFFVIVLTAVIYPVQASWKWGGGFLNEMGFLDFAGSTVVHSVGGWAALTGAIILGPRIGKYSKDGRVVPIPGSNLALATVGAFILWMGWFGFNGGSQLYMDTAGNVADISRIFGNTNTAAAAGAVAALILTQLLYKKPDLTMILNGALAGLVSITAEPLTPSLISATLIGAVGGVIVVFAVPFLDKLKIDDVVGAIPVHLFAGIWGTIAVVFTNSDANLMTQLYSIVVVGAFVVVTSGLVWFILKATIGIRVGEEEEINGLDMAELGMEAYPEFSKS</sequence>
<dbReference type="NCBIfam" id="TIGR03644">
    <property type="entry name" value="marine_trans_1"/>
    <property type="match status" value="1"/>
</dbReference>
<dbReference type="PANTHER" id="PTHR11730:SF62">
    <property type="entry name" value="AMMONIUM TRANSPORTER SLL1017-RELATED"/>
    <property type="match status" value="1"/>
</dbReference>
<feature type="chain" id="PRO_5045369740" description="Ammonium transporter" evidence="9">
    <location>
        <begin position="23"/>
        <end position="441"/>
    </location>
</feature>
<dbReference type="InterPro" id="IPR019879">
    <property type="entry name" value="Ammonium_transptr_marine"/>
</dbReference>
<evidence type="ECO:0000256" key="6">
    <source>
        <dbReference type="ARBA" id="ARBA00023136"/>
    </source>
</evidence>
<dbReference type="InterPro" id="IPR001905">
    <property type="entry name" value="Ammonium_transpt"/>
</dbReference>
<comment type="subcellular location">
    <subcellularLocation>
        <location evidence="8">Cell membrane</location>
        <topology evidence="8">Multi-pass membrane protein</topology>
    </subcellularLocation>
    <subcellularLocation>
        <location evidence="1">Membrane</location>
        <topology evidence="1">Multi-pass membrane protein</topology>
    </subcellularLocation>
</comment>
<feature type="transmembrane region" description="Helical" evidence="8">
    <location>
        <begin position="326"/>
        <end position="348"/>
    </location>
</feature>
<dbReference type="Gene3D" id="1.10.3430.10">
    <property type="entry name" value="Ammonium transporter AmtB like domains"/>
    <property type="match status" value="1"/>
</dbReference>
<feature type="domain" description="Ammonium transporter AmtB-like" evidence="10">
    <location>
        <begin position="42"/>
        <end position="435"/>
    </location>
</feature>
<comment type="caution">
    <text evidence="11">The sequence shown here is derived from an EMBL/GenBank/DDBJ whole genome shotgun (WGS) entry which is preliminary data.</text>
</comment>
<feature type="transmembrane region" description="Helical" evidence="8">
    <location>
        <begin position="41"/>
        <end position="65"/>
    </location>
</feature>
<dbReference type="RefSeq" id="WP_284485946.1">
    <property type="nucleotide sequence ID" value="NZ_JASNJE010000015.1"/>
</dbReference>
<evidence type="ECO:0000313" key="12">
    <source>
        <dbReference type="Proteomes" id="UP001227126"/>
    </source>
</evidence>
<feature type="transmembrane region" description="Helical" evidence="8">
    <location>
        <begin position="304"/>
        <end position="320"/>
    </location>
</feature>
<evidence type="ECO:0000313" key="11">
    <source>
        <dbReference type="EMBL" id="MDK3074010.1"/>
    </source>
</evidence>
<feature type="transmembrane region" description="Helical" evidence="8">
    <location>
        <begin position="137"/>
        <end position="156"/>
    </location>
</feature>
<evidence type="ECO:0000256" key="8">
    <source>
        <dbReference type="RuleBase" id="RU362002"/>
    </source>
</evidence>
<protein>
    <recommendedName>
        <fullName evidence="8">Ammonium transporter</fullName>
    </recommendedName>
</protein>
<evidence type="ECO:0000256" key="2">
    <source>
        <dbReference type="ARBA" id="ARBA00005887"/>
    </source>
</evidence>
<keyword evidence="9" id="KW-0732">Signal</keyword>
<feature type="transmembrane region" description="Helical" evidence="8">
    <location>
        <begin position="198"/>
        <end position="218"/>
    </location>
</feature>
<accession>A0ABT7FG33</accession>
<dbReference type="SUPFAM" id="SSF111352">
    <property type="entry name" value="Ammonium transporter"/>
    <property type="match status" value="1"/>
</dbReference>
<name>A0ABT7FG33_9RHOB</name>
<proteinExistence type="inferred from homology"/>
<keyword evidence="6 8" id="KW-0472">Membrane</keyword>
<evidence type="ECO:0000256" key="4">
    <source>
        <dbReference type="ARBA" id="ARBA00022692"/>
    </source>
</evidence>
<evidence type="ECO:0000259" key="10">
    <source>
        <dbReference type="Pfam" id="PF00909"/>
    </source>
</evidence>
<feature type="transmembrane region" description="Helical" evidence="8">
    <location>
        <begin position="239"/>
        <end position="256"/>
    </location>
</feature>
<dbReference type="NCBIfam" id="TIGR00836">
    <property type="entry name" value="amt"/>
    <property type="match status" value="1"/>
</dbReference>
<evidence type="ECO:0000256" key="7">
    <source>
        <dbReference type="ARBA" id="ARBA00023177"/>
    </source>
</evidence>
<feature type="transmembrane region" description="Helical" evidence="8">
    <location>
        <begin position="276"/>
        <end position="297"/>
    </location>
</feature>
<keyword evidence="4 8" id="KW-0812">Transmembrane</keyword>
<keyword evidence="3 8" id="KW-0813">Transport</keyword>
<evidence type="ECO:0000256" key="1">
    <source>
        <dbReference type="ARBA" id="ARBA00004141"/>
    </source>
</evidence>
<feature type="transmembrane region" description="Helical" evidence="8">
    <location>
        <begin position="388"/>
        <end position="408"/>
    </location>
</feature>
<gene>
    <name evidence="11" type="ORF">QO034_12890</name>
</gene>
<dbReference type="InterPro" id="IPR024041">
    <property type="entry name" value="NH4_transpt_AmtB-like_dom"/>
</dbReference>
<feature type="signal peptide" evidence="9">
    <location>
        <begin position="1"/>
        <end position="22"/>
    </location>
</feature>
<evidence type="ECO:0000256" key="9">
    <source>
        <dbReference type="SAM" id="SignalP"/>
    </source>
</evidence>
<dbReference type="EMBL" id="JASNJE010000015">
    <property type="protein sequence ID" value="MDK3074010.1"/>
    <property type="molecule type" value="Genomic_DNA"/>
</dbReference>
<reference evidence="11 12" key="1">
    <citation type="submission" date="2023-05" db="EMBL/GenBank/DDBJ databases">
        <title>Sedimentitalea sp. nov. JM2-8.</title>
        <authorList>
            <person name="Huang J."/>
        </authorList>
    </citation>
    <scope>NUCLEOTIDE SEQUENCE [LARGE SCALE GENOMIC DNA]</scope>
    <source>
        <strain evidence="11 12">JM2-8</strain>
    </source>
</reference>
<evidence type="ECO:0000256" key="3">
    <source>
        <dbReference type="ARBA" id="ARBA00022448"/>
    </source>
</evidence>
<dbReference type="PANTHER" id="PTHR11730">
    <property type="entry name" value="AMMONIUM TRANSPORTER"/>
    <property type="match status" value="1"/>
</dbReference>
<dbReference type="PROSITE" id="PS01219">
    <property type="entry name" value="AMMONIUM_TRANSP"/>
    <property type="match status" value="1"/>
</dbReference>
<feature type="transmembrane region" description="Helical" evidence="8">
    <location>
        <begin position="355"/>
        <end position="376"/>
    </location>
</feature>
<feature type="transmembrane region" description="Helical" evidence="8">
    <location>
        <begin position="77"/>
        <end position="96"/>
    </location>
</feature>
<dbReference type="Proteomes" id="UP001227126">
    <property type="component" value="Unassembled WGS sequence"/>
</dbReference>
<keyword evidence="5 8" id="KW-1133">Transmembrane helix</keyword>
<dbReference type="Pfam" id="PF00909">
    <property type="entry name" value="Ammonium_transp"/>
    <property type="match status" value="1"/>
</dbReference>